<dbReference type="Proteomes" id="UP000008144">
    <property type="component" value="Unassembled WGS sequence"/>
</dbReference>
<dbReference type="GO" id="GO:0010756">
    <property type="term" value="P:positive regulation of plasminogen activation"/>
    <property type="evidence" value="ECO:0000318"/>
    <property type="project" value="GO_Central"/>
</dbReference>
<reference evidence="2" key="1">
    <citation type="journal article" date="2002" name="Science">
        <title>The draft genome of Ciona intestinalis: insights into chordate and vertebrate origins.</title>
        <authorList>
            <person name="Dehal P."/>
            <person name="Satou Y."/>
            <person name="Campbell R.K."/>
            <person name="Chapman J."/>
            <person name="Degnan B."/>
            <person name="De Tomaso A."/>
            <person name="Davidson B."/>
            <person name="Di Gregorio A."/>
            <person name="Gelpke M."/>
            <person name="Goodstein D.M."/>
            <person name="Harafuji N."/>
            <person name="Hastings K.E."/>
            <person name="Ho I."/>
            <person name="Hotta K."/>
            <person name="Huang W."/>
            <person name="Kawashima T."/>
            <person name="Lemaire P."/>
            <person name="Martinez D."/>
            <person name="Meinertzhagen I.A."/>
            <person name="Necula S."/>
            <person name="Nonaka M."/>
            <person name="Putnam N."/>
            <person name="Rash S."/>
            <person name="Saiga H."/>
            <person name="Satake M."/>
            <person name="Terry A."/>
            <person name="Yamada L."/>
            <person name="Wang H.G."/>
            <person name="Awazu S."/>
            <person name="Azumi K."/>
            <person name="Boore J."/>
            <person name="Branno M."/>
            <person name="Chin-Bow S."/>
            <person name="DeSantis R."/>
            <person name="Doyle S."/>
            <person name="Francino P."/>
            <person name="Keys D.N."/>
            <person name="Haga S."/>
            <person name="Hayashi H."/>
            <person name="Hino K."/>
            <person name="Imai K.S."/>
            <person name="Inaba K."/>
            <person name="Kano S."/>
            <person name="Kobayashi K."/>
            <person name="Kobayashi M."/>
            <person name="Lee B.I."/>
            <person name="Makabe K.W."/>
            <person name="Manohar C."/>
            <person name="Matassi G."/>
            <person name="Medina M."/>
            <person name="Mochizuki Y."/>
            <person name="Mount S."/>
            <person name="Morishita T."/>
            <person name="Miura S."/>
            <person name="Nakayama A."/>
            <person name="Nishizaka S."/>
            <person name="Nomoto H."/>
            <person name="Ohta F."/>
            <person name="Oishi K."/>
            <person name="Rigoutsos I."/>
            <person name="Sano M."/>
            <person name="Sasaki A."/>
            <person name="Sasakura Y."/>
            <person name="Shoguchi E."/>
            <person name="Shin-i T."/>
            <person name="Spagnuolo A."/>
            <person name="Stainier D."/>
            <person name="Suzuki M.M."/>
            <person name="Tassy O."/>
            <person name="Takatori N."/>
            <person name="Tokuoka M."/>
            <person name="Yagi K."/>
            <person name="Yoshizaki F."/>
            <person name="Wada S."/>
            <person name="Zhang C."/>
            <person name="Hyatt P.D."/>
            <person name="Larimer F."/>
            <person name="Detter C."/>
            <person name="Doggett N."/>
            <person name="Glavina T."/>
            <person name="Hawkins T."/>
            <person name="Richardson P."/>
            <person name="Lucas S."/>
            <person name="Kohara Y."/>
            <person name="Levine M."/>
            <person name="Satoh N."/>
            <person name="Rokhsar D.S."/>
        </authorList>
    </citation>
    <scope>NUCLEOTIDE SEQUENCE [LARGE SCALE GENOMIC DNA]</scope>
</reference>
<evidence type="ECO:0000313" key="1">
    <source>
        <dbReference type="Ensembl" id="ENSCINP00000001320.3"/>
    </source>
</evidence>
<sequence>MGQISSSLSSGMKGVMEENMKKQMDFQMGAFQLQMERQLAMQNEMRERQMSMGIARAREVVKYYGSFYAVLAVLGPVAAYKTKSATPVIPLIPLGFVLTYQLDAAYGTLLSRVRSEAEHIMNVERDMISLPKGMPTFEIIESVRLENKKKQQ</sequence>
<dbReference type="RefSeq" id="XP_002128610.1">
    <property type="nucleotide sequence ID" value="XM_002128574.4"/>
</dbReference>
<dbReference type="KEGG" id="cin:100185164"/>
<organism evidence="1 2">
    <name type="scientific">Ciona intestinalis</name>
    <name type="common">Transparent sea squirt</name>
    <name type="synonym">Ascidia intestinalis</name>
    <dbReference type="NCBI Taxonomy" id="7719"/>
    <lineage>
        <taxon>Eukaryota</taxon>
        <taxon>Metazoa</taxon>
        <taxon>Chordata</taxon>
        <taxon>Tunicata</taxon>
        <taxon>Ascidiacea</taxon>
        <taxon>Phlebobranchia</taxon>
        <taxon>Cionidae</taxon>
        <taxon>Ciona</taxon>
    </lineage>
</organism>
<accession>A0A1W2WCK3</accession>
<dbReference type="AlphaFoldDB" id="F6Q5B7"/>
<dbReference type="STRING" id="7719.ENSCINP00000001320"/>
<dbReference type="FunCoup" id="F6Q5B7">
    <property type="interactions" value="4"/>
</dbReference>
<protein>
    <submittedName>
        <fullName evidence="1">Plasminogen receptor (KT)</fullName>
    </submittedName>
</protein>
<dbReference type="Ensembl" id="ENSCINT00000001320.3">
    <property type="protein sequence ID" value="ENSCINP00000001320.3"/>
    <property type="gene ID" value="ENSCING00000016124.2"/>
</dbReference>
<name>F6Q5B7_CIOIN</name>
<dbReference type="GO" id="GO:0005886">
    <property type="term" value="C:plasma membrane"/>
    <property type="evidence" value="ECO:0007669"/>
    <property type="project" value="InterPro"/>
</dbReference>
<dbReference type="InParanoid" id="F6Q5B7"/>
<keyword evidence="2" id="KW-1185">Reference proteome</keyword>
<evidence type="ECO:0000313" key="2">
    <source>
        <dbReference type="Proteomes" id="UP000008144"/>
    </source>
</evidence>
<proteinExistence type="predicted"/>
<dbReference type="PANTHER" id="PTHR13411:SF6">
    <property type="entry name" value="PLASMINOGEN RECEPTOR (KT)"/>
    <property type="match status" value="1"/>
</dbReference>
<dbReference type="Pfam" id="PF10166">
    <property type="entry name" value="DUF2368"/>
    <property type="match status" value="1"/>
</dbReference>
<dbReference type="GeneTree" id="ENSGT00390000000375"/>
<dbReference type="HOGENOM" id="CLU_115107_1_0_1"/>
<dbReference type="PANTHER" id="PTHR13411">
    <property type="entry name" value="PLASMINOGEN RECEPTOR (KT)"/>
    <property type="match status" value="1"/>
</dbReference>
<dbReference type="OrthoDB" id="9983019at2759"/>
<gene>
    <name evidence="1" type="primary">LOC100185164</name>
</gene>
<dbReference type="GeneID" id="100185164"/>
<reference evidence="1" key="2">
    <citation type="submission" date="2025-08" db="UniProtKB">
        <authorList>
            <consortium name="Ensembl"/>
        </authorList>
    </citation>
    <scope>IDENTIFICATION</scope>
</reference>
<dbReference type="InterPro" id="IPR019319">
    <property type="entry name" value="Plg-R(KT)"/>
</dbReference>
<dbReference type="OMA" id="MGYYTDW"/>
<reference evidence="1" key="3">
    <citation type="submission" date="2025-09" db="UniProtKB">
        <authorList>
            <consortium name="Ensembl"/>
        </authorList>
    </citation>
    <scope>IDENTIFICATION</scope>
</reference>
<accession>F6Q5B7</accession>